<dbReference type="Pfam" id="PF01451">
    <property type="entry name" value="LMWPc"/>
    <property type="match status" value="1"/>
</dbReference>
<evidence type="ECO:0000313" key="2">
    <source>
        <dbReference type="EMBL" id="RXG84007.1"/>
    </source>
</evidence>
<evidence type="ECO:0000259" key="1">
    <source>
        <dbReference type="Pfam" id="PF01451"/>
    </source>
</evidence>
<dbReference type="InterPro" id="IPR036196">
    <property type="entry name" value="Ptyr_pPase_sf"/>
</dbReference>
<name>A0A4Q0Q4S3_9BRAD</name>
<evidence type="ECO:0000313" key="3">
    <source>
        <dbReference type="Proteomes" id="UP000290174"/>
    </source>
</evidence>
<feature type="domain" description="Phosphotyrosine protein phosphatase I" evidence="1">
    <location>
        <begin position="9"/>
        <end position="67"/>
    </location>
</feature>
<dbReference type="Gene3D" id="3.40.50.2300">
    <property type="match status" value="1"/>
</dbReference>
<sequence length="68" mass="7568">MSDRIYNLLFLSTGNSARSVLAESMRKDGAHRFRSFWTGSTPKGAVHPPALRVLEEADYPIVGMRSKS</sequence>
<comment type="caution">
    <text evidence="2">The sequence shown here is derived from an EMBL/GenBank/DDBJ whole genome shotgun (WGS) entry which is preliminary data.</text>
</comment>
<dbReference type="EMBL" id="RKMK01000085">
    <property type="protein sequence ID" value="RXG84007.1"/>
    <property type="molecule type" value="Genomic_DNA"/>
</dbReference>
<dbReference type="Proteomes" id="UP000290174">
    <property type="component" value="Unassembled WGS sequence"/>
</dbReference>
<gene>
    <name evidence="2" type="ORF">EAS61_40330</name>
</gene>
<dbReference type="InterPro" id="IPR023485">
    <property type="entry name" value="Ptyr_pPase"/>
</dbReference>
<proteinExistence type="predicted"/>
<dbReference type="SUPFAM" id="SSF52788">
    <property type="entry name" value="Phosphotyrosine protein phosphatases I"/>
    <property type="match status" value="1"/>
</dbReference>
<reference evidence="2 3" key="1">
    <citation type="submission" date="2018-11" db="EMBL/GenBank/DDBJ databases">
        <title>Bradyrhizobium sp. nov., isolated from effective nodules of peanut in China.</title>
        <authorList>
            <person name="Li Y."/>
        </authorList>
    </citation>
    <scope>NUCLEOTIDE SEQUENCE [LARGE SCALE GENOMIC DNA]</scope>
    <source>
        <strain evidence="2 3">CCBAU 51770</strain>
    </source>
</reference>
<organism evidence="2 3">
    <name type="scientific">Bradyrhizobium zhanjiangense</name>
    <dbReference type="NCBI Taxonomy" id="1325107"/>
    <lineage>
        <taxon>Bacteria</taxon>
        <taxon>Pseudomonadati</taxon>
        <taxon>Pseudomonadota</taxon>
        <taxon>Alphaproteobacteria</taxon>
        <taxon>Hyphomicrobiales</taxon>
        <taxon>Nitrobacteraceae</taxon>
        <taxon>Bradyrhizobium</taxon>
    </lineage>
</organism>
<accession>A0A4Q0Q4S3</accession>
<dbReference type="AlphaFoldDB" id="A0A4Q0Q4S3"/>
<protein>
    <recommendedName>
        <fullName evidence="1">Phosphotyrosine protein phosphatase I domain-containing protein</fullName>
    </recommendedName>
</protein>